<keyword evidence="2 5" id="KW-0812">Transmembrane</keyword>
<evidence type="ECO:0000256" key="4">
    <source>
        <dbReference type="ARBA" id="ARBA00023136"/>
    </source>
</evidence>
<protein>
    <submittedName>
        <fullName evidence="9">NADH-quinone oxidoreductase subunit L</fullName>
    </submittedName>
</protein>
<feature type="transmembrane region" description="Helical" evidence="6">
    <location>
        <begin position="374"/>
        <end position="392"/>
    </location>
</feature>
<evidence type="ECO:0000256" key="1">
    <source>
        <dbReference type="ARBA" id="ARBA00004127"/>
    </source>
</evidence>
<dbReference type="STRING" id="223900.GCA_000821045_00494"/>
<dbReference type="InterPro" id="IPR018393">
    <property type="entry name" value="NADHpl_OxRdtase_5_subgr"/>
</dbReference>
<feature type="domain" description="NADH:quinone oxidoreductase/Mrp antiporter transmembrane" evidence="7">
    <location>
        <begin position="134"/>
        <end position="425"/>
    </location>
</feature>
<organism evidence="9 10">
    <name type="scientific">Chromohalobacter japonicus</name>
    <dbReference type="NCBI Taxonomy" id="223900"/>
    <lineage>
        <taxon>Bacteria</taxon>
        <taxon>Pseudomonadati</taxon>
        <taxon>Pseudomonadota</taxon>
        <taxon>Gammaproteobacteria</taxon>
        <taxon>Oceanospirillales</taxon>
        <taxon>Halomonadaceae</taxon>
        <taxon>Chromohalobacter</taxon>
    </lineage>
</organism>
<feature type="transmembrane region" description="Helical" evidence="6">
    <location>
        <begin position="207"/>
        <end position="228"/>
    </location>
</feature>
<proteinExistence type="predicted"/>
<dbReference type="GO" id="GO:0003954">
    <property type="term" value="F:NADH dehydrogenase activity"/>
    <property type="evidence" value="ECO:0007669"/>
    <property type="project" value="TreeGrafter"/>
</dbReference>
<feature type="transmembrane region" description="Helical" evidence="6">
    <location>
        <begin position="455"/>
        <end position="476"/>
    </location>
</feature>
<dbReference type="EMBL" id="MSDQ01000031">
    <property type="protein sequence ID" value="OLO10839.1"/>
    <property type="molecule type" value="Genomic_DNA"/>
</dbReference>
<evidence type="ECO:0000256" key="6">
    <source>
        <dbReference type="SAM" id="Phobius"/>
    </source>
</evidence>
<dbReference type="Gene3D" id="1.20.5.2700">
    <property type="match status" value="1"/>
</dbReference>
<feature type="transmembrane region" description="Helical" evidence="6">
    <location>
        <begin position="249"/>
        <end position="267"/>
    </location>
</feature>
<gene>
    <name evidence="9" type="ORF">BTW10_12755</name>
</gene>
<dbReference type="PANTHER" id="PTHR42829:SF2">
    <property type="entry name" value="NADH-UBIQUINONE OXIDOREDUCTASE CHAIN 5"/>
    <property type="match status" value="1"/>
</dbReference>
<evidence type="ECO:0000259" key="8">
    <source>
        <dbReference type="Pfam" id="PF00662"/>
    </source>
</evidence>
<feature type="transmembrane region" description="Helical" evidence="6">
    <location>
        <begin position="307"/>
        <end position="325"/>
    </location>
</feature>
<dbReference type="GO" id="GO:0015990">
    <property type="term" value="P:electron transport coupled proton transport"/>
    <property type="evidence" value="ECO:0007669"/>
    <property type="project" value="TreeGrafter"/>
</dbReference>
<evidence type="ECO:0000259" key="7">
    <source>
        <dbReference type="Pfam" id="PF00361"/>
    </source>
</evidence>
<keyword evidence="3 6" id="KW-1133">Transmembrane helix</keyword>
<dbReference type="NCBIfam" id="TIGR01974">
    <property type="entry name" value="NDH_I_L"/>
    <property type="match status" value="1"/>
</dbReference>
<dbReference type="Proteomes" id="UP000186806">
    <property type="component" value="Unassembled WGS sequence"/>
</dbReference>
<name>A0A1Q8TAW5_9GAMM</name>
<keyword evidence="4 6" id="KW-0472">Membrane</keyword>
<dbReference type="GO" id="GO:0042773">
    <property type="term" value="P:ATP synthesis coupled electron transport"/>
    <property type="evidence" value="ECO:0007669"/>
    <property type="project" value="InterPro"/>
</dbReference>
<comment type="caution">
    <text evidence="9">The sequence shown here is derived from an EMBL/GenBank/DDBJ whole genome shotgun (WGS) entry which is preliminary data.</text>
</comment>
<accession>A0A1Q8TAW5</accession>
<dbReference type="PRINTS" id="PR01434">
    <property type="entry name" value="NADHDHGNASE5"/>
</dbReference>
<dbReference type="Pfam" id="PF00361">
    <property type="entry name" value="Proton_antipo_M"/>
    <property type="match status" value="1"/>
</dbReference>
<dbReference type="NCBIfam" id="NF005141">
    <property type="entry name" value="PRK06590.1"/>
    <property type="match status" value="1"/>
</dbReference>
<dbReference type="InterPro" id="IPR001750">
    <property type="entry name" value="ND/Mrp_TM"/>
</dbReference>
<feature type="domain" description="NADH-Ubiquinone oxidoreductase (complex I) chain 5 N-terminal" evidence="8">
    <location>
        <begin position="67"/>
        <end position="117"/>
    </location>
</feature>
<feature type="transmembrane region" description="Helical" evidence="6">
    <location>
        <begin position="331"/>
        <end position="354"/>
    </location>
</feature>
<evidence type="ECO:0000256" key="5">
    <source>
        <dbReference type="RuleBase" id="RU000320"/>
    </source>
</evidence>
<feature type="transmembrane region" description="Helical" evidence="6">
    <location>
        <begin position="496"/>
        <end position="518"/>
    </location>
</feature>
<feature type="transmembrane region" description="Helical" evidence="6">
    <location>
        <begin position="279"/>
        <end position="300"/>
    </location>
</feature>
<evidence type="ECO:0000256" key="3">
    <source>
        <dbReference type="ARBA" id="ARBA00022989"/>
    </source>
</evidence>
<feature type="transmembrane region" description="Helical" evidence="6">
    <location>
        <begin position="116"/>
        <end position="132"/>
    </location>
</feature>
<reference evidence="9 10" key="1">
    <citation type="submission" date="2016-12" db="EMBL/GenBank/DDBJ databases">
        <title>Draft genome sequences of strains Salinicola socius SMB35, Salinicola sp. MH3R3-1 and Chromohalobacter sp. SMB17 from the Verkhnekamsk potash mining region of Russia.</title>
        <authorList>
            <person name="Mavrodi D.V."/>
            <person name="Olsson B.E."/>
            <person name="Korsakova E.S."/>
            <person name="Pyankova A."/>
            <person name="Mavrodi O.V."/>
            <person name="Plotnikova E.G."/>
        </authorList>
    </citation>
    <scope>NUCLEOTIDE SEQUENCE [LARGE SCALE GENOMIC DNA]</scope>
    <source>
        <strain evidence="9 10">SMB17</strain>
    </source>
</reference>
<feature type="transmembrane region" description="Helical" evidence="6">
    <location>
        <begin position="29"/>
        <end position="52"/>
    </location>
</feature>
<dbReference type="AlphaFoldDB" id="A0A1Q8TAW5"/>
<evidence type="ECO:0000256" key="2">
    <source>
        <dbReference type="ARBA" id="ARBA00022692"/>
    </source>
</evidence>
<dbReference type="GO" id="GO:0016020">
    <property type="term" value="C:membrane"/>
    <property type="evidence" value="ECO:0007669"/>
    <property type="project" value="UniProtKB-SubCell"/>
</dbReference>
<dbReference type="PANTHER" id="PTHR42829">
    <property type="entry name" value="NADH-UBIQUINONE OXIDOREDUCTASE CHAIN 5"/>
    <property type="match status" value="1"/>
</dbReference>
<feature type="transmembrane region" description="Helical" evidence="6">
    <location>
        <begin position="599"/>
        <end position="616"/>
    </location>
</feature>
<dbReference type="InterPro" id="IPR001516">
    <property type="entry name" value="Proton_antipo_N"/>
</dbReference>
<dbReference type="GO" id="GO:0008137">
    <property type="term" value="F:NADH dehydrogenase (ubiquinone) activity"/>
    <property type="evidence" value="ECO:0007669"/>
    <property type="project" value="InterPro"/>
</dbReference>
<comment type="subcellular location">
    <subcellularLocation>
        <location evidence="1">Endomembrane system</location>
        <topology evidence="1">Multi-pass membrane protein</topology>
    </subcellularLocation>
    <subcellularLocation>
        <location evidence="5">Membrane</location>
        <topology evidence="5">Multi-pass membrane protein</topology>
    </subcellularLocation>
</comment>
<evidence type="ECO:0000313" key="10">
    <source>
        <dbReference type="Proteomes" id="UP000186806"/>
    </source>
</evidence>
<dbReference type="InterPro" id="IPR003945">
    <property type="entry name" value="NU5C-like"/>
</dbReference>
<dbReference type="Pfam" id="PF00662">
    <property type="entry name" value="Proton_antipo_N"/>
    <property type="match status" value="1"/>
</dbReference>
<dbReference type="PRINTS" id="PR01435">
    <property type="entry name" value="NPOXDRDTASE5"/>
</dbReference>
<dbReference type="RefSeq" id="WP_075369723.1">
    <property type="nucleotide sequence ID" value="NZ_MSDQ01000031.1"/>
</dbReference>
<sequence>MNLLTLTFLFPLLGCLVLALSGDRLSLRGAATVGVTVLGLAAATTVWVGLDFLEHGSAAQVMELWTWIDVGDFQSSMGLLVDGLSLTMLGVITGVGFLIHLFAAWYMRGDTGVRRFYAYMNLFVFSMVLLVLGDNLLLLYLGWEGVGLCSYLLIGYYYHESANGWAAFKAFLVTRIGDVLMAIGLFILFVELGTLNIQTLLARAPEVWAHGDLMVELATLMLLGGALGKSAQLPLHTWLADAMAGPTPVSALIHAATMVTAGVYLIARMHGLFLLAPDVLTLVGWIGAVTLLMAGFAALAQTDIKRVLAYSTMSQIGYMFLALGVGAFDAAIFHLMIHAFFKALLFLSAGSVIVSCHHEQDMRRLGGLWRKLPLAYAGFVVGGSALAALPLVTAGFYSKDEILWEALASGHIGLLMAGLVGALLTSLYTVRLIVGTFHGTPGSDHSRHAEGGRGLVHGLPLVVLIVLSTLVGAWIHPPLDEVLPASPGAAKEAGRHALEIGAMLVAVGGVAVALWLFAWRRELVARLVALPEGARLWRLWHHAWGFDALFDAVLVKPFRGLVWLWRSDWINGLCNLVPLLARGLRWLLTRSQTGRLRHYAVSMTLGATVVLIFLALG</sequence>
<feature type="transmembrane region" description="Helical" evidence="6">
    <location>
        <begin position="179"/>
        <end position="201"/>
    </location>
</feature>
<feature type="transmembrane region" description="Helical" evidence="6">
    <location>
        <begin position="412"/>
        <end position="434"/>
    </location>
</feature>
<dbReference type="GO" id="GO:0012505">
    <property type="term" value="C:endomembrane system"/>
    <property type="evidence" value="ECO:0007669"/>
    <property type="project" value="UniProtKB-SubCell"/>
</dbReference>
<evidence type="ECO:0000313" key="9">
    <source>
        <dbReference type="EMBL" id="OLO10839.1"/>
    </source>
</evidence>
<keyword evidence="10" id="KW-1185">Reference proteome</keyword>
<feature type="transmembrane region" description="Helical" evidence="6">
    <location>
        <begin position="87"/>
        <end position="107"/>
    </location>
</feature>
<feature type="transmembrane region" description="Helical" evidence="6">
    <location>
        <begin position="138"/>
        <end position="158"/>
    </location>
</feature>